<dbReference type="EMBL" id="JADCNL010000003">
    <property type="protein sequence ID" value="KAG0488017.1"/>
    <property type="molecule type" value="Genomic_DNA"/>
</dbReference>
<dbReference type="Gene3D" id="3.20.90.10">
    <property type="entry name" value="Tubby Protein, Chain A"/>
    <property type="match status" value="1"/>
</dbReference>
<dbReference type="Pfam" id="PF01167">
    <property type="entry name" value="Tub"/>
    <property type="match status" value="1"/>
</dbReference>
<proteinExistence type="inferred from homology"/>
<feature type="domain" description="Tubby C-terminal" evidence="3">
    <location>
        <begin position="36"/>
        <end position="115"/>
    </location>
</feature>
<comment type="caution">
    <text evidence="4">The sequence shown here is derived from an EMBL/GenBank/DDBJ whole genome shotgun (WGS) entry which is preliminary data.</text>
</comment>
<dbReference type="Proteomes" id="UP000639772">
    <property type="component" value="Chromosome 3"/>
</dbReference>
<comment type="similarity">
    <text evidence="1">Belongs to the TUB family.</text>
</comment>
<gene>
    <name evidence="5" type="ORF">HPP92_006569</name>
    <name evidence="4" type="ORF">HPP92_006828</name>
</gene>
<protein>
    <recommendedName>
        <fullName evidence="3">Tubby C-terminal domain-containing protein</fullName>
    </recommendedName>
</protein>
<evidence type="ECO:0000256" key="2">
    <source>
        <dbReference type="SAM" id="MobiDB-lite"/>
    </source>
</evidence>
<feature type="region of interest" description="Disordered" evidence="2">
    <location>
        <begin position="167"/>
        <end position="216"/>
    </location>
</feature>
<dbReference type="InterPro" id="IPR000007">
    <property type="entry name" value="Tubby_C"/>
</dbReference>
<evidence type="ECO:0000313" key="7">
    <source>
        <dbReference type="Proteomes" id="UP000639772"/>
    </source>
</evidence>
<dbReference type="PANTHER" id="PTHR16517:SF86">
    <property type="entry name" value="TUBBY-LIKE F-BOX PROTEIN 1"/>
    <property type="match status" value="1"/>
</dbReference>
<dbReference type="OrthoDB" id="8775810at2759"/>
<name>A0A835V785_VANPL</name>
<dbReference type="SUPFAM" id="SSF54518">
    <property type="entry name" value="Tubby C-terminal domain-like"/>
    <property type="match status" value="1"/>
</dbReference>
<dbReference type="InterPro" id="IPR025659">
    <property type="entry name" value="Tubby-like_C"/>
</dbReference>
<keyword evidence="6" id="KW-1185">Reference proteome</keyword>
<dbReference type="AlphaFoldDB" id="A0A835V785"/>
<evidence type="ECO:0000313" key="5">
    <source>
        <dbReference type="EMBL" id="KAG0489706.1"/>
    </source>
</evidence>
<evidence type="ECO:0000313" key="4">
    <source>
        <dbReference type="EMBL" id="KAG0488017.1"/>
    </source>
</evidence>
<dbReference type="Proteomes" id="UP000636800">
    <property type="component" value="Chromosome 3"/>
</dbReference>
<evidence type="ECO:0000313" key="6">
    <source>
        <dbReference type="Proteomes" id="UP000636800"/>
    </source>
</evidence>
<evidence type="ECO:0000256" key="1">
    <source>
        <dbReference type="ARBA" id="ARBA00007129"/>
    </source>
</evidence>
<dbReference type="EMBL" id="JADCNM010000003">
    <property type="protein sequence ID" value="KAG0489706.1"/>
    <property type="molecule type" value="Genomic_DNA"/>
</dbReference>
<organism evidence="4 6">
    <name type="scientific">Vanilla planifolia</name>
    <name type="common">Vanilla</name>
    <dbReference type="NCBI Taxonomy" id="51239"/>
    <lineage>
        <taxon>Eukaryota</taxon>
        <taxon>Viridiplantae</taxon>
        <taxon>Streptophyta</taxon>
        <taxon>Embryophyta</taxon>
        <taxon>Tracheophyta</taxon>
        <taxon>Spermatophyta</taxon>
        <taxon>Magnoliopsida</taxon>
        <taxon>Liliopsida</taxon>
        <taxon>Asparagales</taxon>
        <taxon>Orchidaceae</taxon>
        <taxon>Vanilloideae</taxon>
        <taxon>Vanilleae</taxon>
        <taxon>Vanilla</taxon>
    </lineage>
</organism>
<dbReference type="PRINTS" id="PR01573">
    <property type="entry name" value="SUPERTUBBY"/>
</dbReference>
<reference evidence="6 7" key="1">
    <citation type="journal article" date="2020" name="Nat. Food">
        <title>A phased Vanilla planifolia genome enables genetic improvement of flavour and production.</title>
        <authorList>
            <person name="Hasing T."/>
            <person name="Tang H."/>
            <person name="Brym M."/>
            <person name="Khazi F."/>
            <person name="Huang T."/>
            <person name="Chambers A.H."/>
        </authorList>
    </citation>
    <scope>NUCLEOTIDE SEQUENCE [LARGE SCALE GENOMIC DNA]</scope>
    <source>
        <tissue evidence="4">Leaf</tissue>
    </source>
</reference>
<evidence type="ECO:0000259" key="3">
    <source>
        <dbReference type="Pfam" id="PF01167"/>
    </source>
</evidence>
<dbReference type="PANTHER" id="PTHR16517">
    <property type="entry name" value="TUBBY-RELATED"/>
    <property type="match status" value="1"/>
</dbReference>
<accession>A0A835V785</accession>
<sequence length="216" mass="23574">MDRSMDFSSTRFFDLSGAILGDHRTEAIKVGSHWCYGTKSTEMARAMQCWCPKLLCGRVTVASVKNFQLIAAKPTGGSRSPNCRLNLNQPNRIGTRSFSVWKGCEDMFTMDYRYPPFSLPGFRHMPEQLRHRSLVNSGSQRKYTTMVRAAISLGQVACCSRAFAGTGAKSGRSGYGSQPQSATVGRADEPATRRWSAGLSDPGRSNLIGSSGGRGE</sequence>